<dbReference type="EMBL" id="FOZZ01000002">
    <property type="protein sequence ID" value="SFS52768.1"/>
    <property type="molecule type" value="Genomic_DNA"/>
</dbReference>
<sequence length="151" mass="17666">MKKDDKNHRIYESKRQPTLYFISIITVALSIFVFYMIFSDWEEFALEYSSEFSAVAWTVYMLVAGNAMLVCMLWMNGRYILQIKKADENYIFIKTWSILGFHKTRKYPADILKTTVFHKGISKYPNTPVVVAPYSVIKTPKGKKLILDEAR</sequence>
<accession>A0A1I6QKJ8</accession>
<proteinExistence type="predicted"/>
<keyword evidence="1" id="KW-0472">Membrane</keyword>
<name>A0A1I6QKJ8_9SPHI</name>
<keyword evidence="1" id="KW-1133">Transmembrane helix</keyword>
<organism evidence="2 3">
    <name type="scientific">Sphingobacterium wenxiniae</name>
    <dbReference type="NCBI Taxonomy" id="683125"/>
    <lineage>
        <taxon>Bacteria</taxon>
        <taxon>Pseudomonadati</taxon>
        <taxon>Bacteroidota</taxon>
        <taxon>Sphingobacteriia</taxon>
        <taxon>Sphingobacteriales</taxon>
        <taxon>Sphingobacteriaceae</taxon>
        <taxon>Sphingobacterium</taxon>
    </lineage>
</organism>
<dbReference type="Proteomes" id="UP000198785">
    <property type="component" value="Unassembled WGS sequence"/>
</dbReference>
<dbReference type="AlphaFoldDB" id="A0A1I6QKJ8"/>
<evidence type="ECO:0000313" key="3">
    <source>
        <dbReference type="Proteomes" id="UP000198785"/>
    </source>
</evidence>
<feature type="transmembrane region" description="Helical" evidence="1">
    <location>
        <begin position="54"/>
        <end position="75"/>
    </location>
</feature>
<feature type="transmembrane region" description="Helical" evidence="1">
    <location>
        <begin position="20"/>
        <end position="38"/>
    </location>
</feature>
<dbReference type="OrthoDB" id="1494349at2"/>
<evidence type="ECO:0000313" key="2">
    <source>
        <dbReference type="EMBL" id="SFS52768.1"/>
    </source>
</evidence>
<reference evidence="2 3" key="1">
    <citation type="submission" date="2016-10" db="EMBL/GenBank/DDBJ databases">
        <authorList>
            <person name="de Groot N.N."/>
        </authorList>
    </citation>
    <scope>NUCLEOTIDE SEQUENCE [LARGE SCALE GENOMIC DNA]</scope>
    <source>
        <strain evidence="2 3">DSM 22789</strain>
    </source>
</reference>
<dbReference type="RefSeq" id="WP_093363905.1">
    <property type="nucleotide sequence ID" value="NZ_FOZZ01000002.1"/>
</dbReference>
<keyword evidence="1" id="KW-0812">Transmembrane</keyword>
<protein>
    <submittedName>
        <fullName evidence="2">Uncharacterized protein</fullName>
    </submittedName>
</protein>
<keyword evidence="3" id="KW-1185">Reference proteome</keyword>
<gene>
    <name evidence="2" type="ORF">SAMN05660206_102381</name>
</gene>
<evidence type="ECO:0000256" key="1">
    <source>
        <dbReference type="SAM" id="Phobius"/>
    </source>
</evidence>